<gene>
    <name evidence="2" type="ORF">ACO22_06703</name>
</gene>
<reference evidence="2 3" key="1">
    <citation type="submission" date="2016-06" db="EMBL/GenBank/DDBJ databases">
        <authorList>
            <person name="Kjaerup R.B."/>
            <person name="Dalgaard T.S."/>
            <person name="Juul-Madsen H.R."/>
        </authorList>
    </citation>
    <scope>NUCLEOTIDE SEQUENCE [LARGE SCALE GENOMIC DNA]</scope>
    <source>
        <strain evidence="2 3">Pb300</strain>
    </source>
</reference>
<accession>A0A1D2J6U0</accession>
<evidence type="ECO:0000313" key="3">
    <source>
        <dbReference type="Proteomes" id="UP000242814"/>
    </source>
</evidence>
<comment type="caution">
    <text evidence="2">The sequence shown here is derived from an EMBL/GenBank/DDBJ whole genome shotgun (WGS) entry which is preliminary data.</text>
</comment>
<dbReference type="VEuPathDB" id="FungiDB:PABG_03703"/>
<name>A0A1D2J6U0_PARBR</name>
<feature type="compositionally biased region" description="Polar residues" evidence="1">
    <location>
        <begin position="579"/>
        <end position="597"/>
    </location>
</feature>
<feature type="compositionally biased region" description="Polar residues" evidence="1">
    <location>
        <begin position="457"/>
        <end position="470"/>
    </location>
</feature>
<feature type="compositionally biased region" description="Polar residues" evidence="1">
    <location>
        <begin position="514"/>
        <end position="537"/>
    </location>
</feature>
<dbReference type="AlphaFoldDB" id="A0A1D2J6U0"/>
<feature type="compositionally biased region" description="Low complexity" evidence="1">
    <location>
        <begin position="500"/>
        <end position="511"/>
    </location>
</feature>
<feature type="region of interest" description="Disordered" evidence="1">
    <location>
        <begin position="263"/>
        <end position="298"/>
    </location>
</feature>
<feature type="compositionally biased region" description="Polar residues" evidence="1">
    <location>
        <begin position="369"/>
        <end position="382"/>
    </location>
</feature>
<feature type="compositionally biased region" description="Basic residues" evidence="1">
    <location>
        <begin position="486"/>
        <end position="499"/>
    </location>
</feature>
<feature type="compositionally biased region" description="Polar residues" evidence="1">
    <location>
        <begin position="560"/>
        <end position="569"/>
    </location>
</feature>
<evidence type="ECO:0008006" key="4">
    <source>
        <dbReference type="Google" id="ProtNLM"/>
    </source>
</evidence>
<evidence type="ECO:0000313" key="2">
    <source>
        <dbReference type="EMBL" id="ODH14070.1"/>
    </source>
</evidence>
<organism evidence="2 3">
    <name type="scientific">Paracoccidioides brasiliensis</name>
    <dbReference type="NCBI Taxonomy" id="121759"/>
    <lineage>
        <taxon>Eukaryota</taxon>
        <taxon>Fungi</taxon>
        <taxon>Dikarya</taxon>
        <taxon>Ascomycota</taxon>
        <taxon>Pezizomycotina</taxon>
        <taxon>Eurotiomycetes</taxon>
        <taxon>Eurotiomycetidae</taxon>
        <taxon>Onygenales</taxon>
        <taxon>Ajellomycetaceae</taxon>
        <taxon>Paracoccidioides</taxon>
    </lineage>
</organism>
<evidence type="ECO:0000256" key="1">
    <source>
        <dbReference type="SAM" id="MobiDB-lite"/>
    </source>
</evidence>
<dbReference type="VEuPathDB" id="FungiDB:PADG_00122"/>
<dbReference type="Proteomes" id="UP000242814">
    <property type="component" value="Unassembled WGS sequence"/>
</dbReference>
<dbReference type="EMBL" id="LZYO01000384">
    <property type="protein sequence ID" value="ODH14070.1"/>
    <property type="molecule type" value="Genomic_DNA"/>
</dbReference>
<feature type="region of interest" description="Disordered" evidence="1">
    <location>
        <begin position="354"/>
        <end position="609"/>
    </location>
</feature>
<feature type="compositionally biased region" description="Basic and acidic residues" evidence="1">
    <location>
        <begin position="399"/>
        <end position="408"/>
    </location>
</feature>
<protein>
    <recommendedName>
        <fullName evidence="4">Mis18 domain-containing protein</fullName>
    </recommendedName>
</protein>
<sequence>MALNPIIASAASLLVPWEGSETITCRCLKCASILAIGPNYWTSRSSHMYSPGSICVFDNSILSEPVSHLYPTEDEQHRAIICKQCLEIVGHGVQKDMPRDGFIQFHFLWSLNKISLRDIATGKPVSPRLNSAMNEWPFGSSDFSTCVSNGHHQHIDGQSNNQESEKDHLAFSLTQPIPQELKLMVDELRQTIASLQGEIGRLTMSVPTQDHPSQAPHDGYELMATALREVRAKGIEIDVLKRENDSLRLKVKELENTPPIQIERTSAANNGRLTPASNSVRHASISGQRGHSTPMNSNGKRPFLQEIYLSQDGNNISLPDVECLQPTSKRMNLTSGVTSHFRIALPRSIITHKIANETQNSDTDELAESWQTPKHQQLSTDANRGEETILAHAIGPQKSPDKRQDLETKQTSNPKPVKPDRQPKQKTVLKPVRGRPRTKSISATVATTKVPLRDQDNNATSASNPPTSADPSHCPVVDDSEIQNKFRPKKPKKKARRASARLSSRLSLAPLDQGNAQQNSGQEPNNLTTEEITAQEQQARDPQENPTQPTPPDSECPSKTIPNSQSDSDNAPFDREDTAANNQGEGSTQETAQSQSFADPIRDKRKSQIAARDSLAKLAMQREEALDAAS</sequence>
<proteinExistence type="predicted"/>